<reference evidence="5 6" key="1">
    <citation type="submission" date="2024-09" db="EMBL/GenBank/DDBJ databases">
        <authorList>
            <person name="Sun Q."/>
            <person name="Mori K."/>
        </authorList>
    </citation>
    <scope>NUCLEOTIDE SEQUENCE [LARGE SCALE GENOMIC DNA]</scope>
    <source>
        <strain evidence="5 6">CGMCC 1.9126</strain>
    </source>
</reference>
<evidence type="ECO:0000256" key="1">
    <source>
        <dbReference type="ARBA" id="ARBA00093462"/>
    </source>
</evidence>
<proteinExistence type="inferred from homology"/>
<comment type="caution">
    <text evidence="5">The sequence shown here is derived from an EMBL/GenBank/DDBJ whole genome shotgun (WGS) entry which is preliminary data.</text>
</comment>
<dbReference type="InterPro" id="IPR058660">
    <property type="entry name" value="WHD_DnaB"/>
</dbReference>
<dbReference type="Proteomes" id="UP001589738">
    <property type="component" value="Unassembled WGS sequence"/>
</dbReference>
<keyword evidence="6" id="KW-1185">Reference proteome</keyword>
<dbReference type="Gene3D" id="1.10.10.630">
    <property type="entry name" value="DnaD domain-like"/>
    <property type="match status" value="1"/>
</dbReference>
<gene>
    <name evidence="5" type="ORF">ACFFHF_02705</name>
</gene>
<feature type="domain" description="DnaB/C C-terminal" evidence="3">
    <location>
        <begin position="328"/>
        <end position="393"/>
    </location>
</feature>
<dbReference type="RefSeq" id="WP_377057654.1">
    <property type="nucleotide sequence ID" value="NZ_JBHLUU010000015.1"/>
</dbReference>
<evidence type="ECO:0000259" key="3">
    <source>
        <dbReference type="Pfam" id="PF07261"/>
    </source>
</evidence>
<feature type="compositionally biased region" description="Basic and acidic residues" evidence="2">
    <location>
        <begin position="452"/>
        <end position="468"/>
    </location>
</feature>
<feature type="region of interest" description="Disordered" evidence="2">
    <location>
        <begin position="405"/>
        <end position="468"/>
    </location>
</feature>
<dbReference type="Pfam" id="PF25888">
    <property type="entry name" value="WHD_DnaB"/>
    <property type="match status" value="1"/>
</dbReference>
<comment type="similarity">
    <text evidence="1">Belongs to the DnaB/DnaD family.</text>
</comment>
<evidence type="ECO:0000313" key="6">
    <source>
        <dbReference type="Proteomes" id="UP001589738"/>
    </source>
</evidence>
<protein>
    <submittedName>
        <fullName evidence="5">Replication initiation and membrane attachment family protein</fullName>
    </submittedName>
</protein>
<feature type="compositionally biased region" description="Basic and acidic residues" evidence="2">
    <location>
        <begin position="433"/>
        <end position="442"/>
    </location>
</feature>
<evidence type="ECO:0000313" key="5">
    <source>
        <dbReference type="EMBL" id="MFC0474206.1"/>
    </source>
</evidence>
<evidence type="ECO:0000256" key="2">
    <source>
        <dbReference type="SAM" id="MobiDB-lite"/>
    </source>
</evidence>
<feature type="domain" description="Replicative helicase loading/DNA remodeling protein DnaB N-terminal winged helix" evidence="4">
    <location>
        <begin position="8"/>
        <end position="268"/>
    </location>
</feature>
<name>A0ABV6KLK5_9BACI</name>
<sequence length="468" mass="54232">MAQHWQEMLPVDRYEVASNGLLFEYDRKVLTLLYQPLIGPIAYSLYMTLWSQIDENRLSSDGSSHHALMNVMDSNLKQIYDARLKLEGIGLLSTYVRTEEGLRSFVYEITPPLTPSQFFLDGMLNVYLYRKVGKNQFLKLKRFFSDEHFLEKENGYENVTRSFQEVFDSAVPGNPSSHLVDDLKLEEQRVYFDRVNPETIKVDEAHFDFDLLFAGLSENLVPKRAINKKVREAIAKLSFLYGIDPIQMKNIVISAVDESSEIQIDELRKSARDWYQLNFSDQLPLLIDKIQPLPHVTTTVEPKTQEEKLVQYLEKTSPRQLLIDISGGGEPSKSDLQIIEDVMFQQKLLPGVVNVLIQYVLLKTDMKLTKAYVDKIASHWARKRVQTVSEAMELAKKEHRQYLDWAEGKQTANQTPKTSARKKAIRTESLPDWFDKEAEEKPIQTGTENNELEEKKRALQERLKKYTK</sequence>
<organism evidence="5 6">
    <name type="scientific">Robertmurraya beringensis</name>
    <dbReference type="NCBI Taxonomy" id="641660"/>
    <lineage>
        <taxon>Bacteria</taxon>
        <taxon>Bacillati</taxon>
        <taxon>Bacillota</taxon>
        <taxon>Bacilli</taxon>
        <taxon>Bacillales</taxon>
        <taxon>Bacillaceae</taxon>
        <taxon>Robertmurraya</taxon>
    </lineage>
</organism>
<dbReference type="EMBL" id="JBHLUU010000015">
    <property type="protein sequence ID" value="MFC0474206.1"/>
    <property type="molecule type" value="Genomic_DNA"/>
</dbReference>
<dbReference type="InterPro" id="IPR034829">
    <property type="entry name" value="DnaD-like_sf"/>
</dbReference>
<evidence type="ECO:0000259" key="4">
    <source>
        <dbReference type="Pfam" id="PF25888"/>
    </source>
</evidence>
<dbReference type="Pfam" id="PF07261">
    <property type="entry name" value="DnaB_2"/>
    <property type="match status" value="1"/>
</dbReference>
<accession>A0ABV6KLK5</accession>
<dbReference type="InterPro" id="IPR006343">
    <property type="entry name" value="DnaB/C_C"/>
</dbReference>